<keyword evidence="3" id="KW-0325">Glycoprotein</keyword>
<dbReference type="InterPro" id="IPR019819">
    <property type="entry name" value="Carboxylesterase_B_CS"/>
</dbReference>
<dbReference type="OrthoDB" id="3200163at2759"/>
<gene>
    <name evidence="5" type="ORF">QR98_0042400</name>
</gene>
<dbReference type="Pfam" id="PF00135">
    <property type="entry name" value="COesterase"/>
    <property type="match status" value="1"/>
</dbReference>
<dbReference type="Proteomes" id="UP000616769">
    <property type="component" value="Unassembled WGS sequence"/>
</dbReference>
<dbReference type="InterPro" id="IPR002018">
    <property type="entry name" value="CarbesteraseB"/>
</dbReference>
<protein>
    <submittedName>
        <fullName evidence="5">Esterase-like protein 2</fullName>
    </submittedName>
</protein>
<evidence type="ECO:0000256" key="1">
    <source>
        <dbReference type="ARBA" id="ARBA00005964"/>
    </source>
</evidence>
<dbReference type="EMBL" id="JXLN01010456">
    <property type="protein sequence ID" value="KPM05770.1"/>
    <property type="molecule type" value="Genomic_DNA"/>
</dbReference>
<dbReference type="SUPFAM" id="SSF53474">
    <property type="entry name" value="alpha/beta-Hydrolases"/>
    <property type="match status" value="1"/>
</dbReference>
<evidence type="ECO:0000313" key="6">
    <source>
        <dbReference type="Proteomes" id="UP000616769"/>
    </source>
</evidence>
<dbReference type="InterPro" id="IPR051093">
    <property type="entry name" value="Neuroligin/BSAL"/>
</dbReference>
<keyword evidence="2" id="KW-0732">Signal</keyword>
<name>A0A132A5S8_SARSC</name>
<evidence type="ECO:0000313" key="5">
    <source>
        <dbReference type="EMBL" id="KPM05770.1"/>
    </source>
</evidence>
<evidence type="ECO:0000256" key="2">
    <source>
        <dbReference type="ARBA" id="ARBA00022729"/>
    </source>
</evidence>
<proteinExistence type="inferred from homology"/>
<dbReference type="VEuPathDB" id="VectorBase:SSCA006118"/>
<dbReference type="AlphaFoldDB" id="A0A132A5S8"/>
<feature type="domain" description="Carboxylesterase type B" evidence="4">
    <location>
        <begin position="20"/>
        <end position="263"/>
    </location>
</feature>
<comment type="caution">
    <text evidence="5">The sequence shown here is derived from an EMBL/GenBank/DDBJ whole genome shotgun (WGS) entry which is preliminary data.</text>
</comment>
<organism evidence="5 6">
    <name type="scientific">Sarcoptes scabiei</name>
    <name type="common">Itch mite</name>
    <name type="synonym">Acarus scabiei</name>
    <dbReference type="NCBI Taxonomy" id="52283"/>
    <lineage>
        <taxon>Eukaryota</taxon>
        <taxon>Metazoa</taxon>
        <taxon>Ecdysozoa</taxon>
        <taxon>Arthropoda</taxon>
        <taxon>Chelicerata</taxon>
        <taxon>Arachnida</taxon>
        <taxon>Acari</taxon>
        <taxon>Acariformes</taxon>
        <taxon>Sarcoptiformes</taxon>
        <taxon>Astigmata</taxon>
        <taxon>Psoroptidia</taxon>
        <taxon>Sarcoptoidea</taxon>
        <taxon>Sarcoptidae</taxon>
        <taxon>Sarcoptinae</taxon>
        <taxon>Sarcoptes</taxon>
    </lineage>
</organism>
<evidence type="ECO:0000259" key="4">
    <source>
        <dbReference type="Pfam" id="PF00135"/>
    </source>
</evidence>
<dbReference type="PROSITE" id="PS00941">
    <property type="entry name" value="CARBOXYLESTERASE_B_2"/>
    <property type="match status" value="1"/>
</dbReference>
<comment type="similarity">
    <text evidence="1">Belongs to the type-B carboxylesterase/lipase family.</text>
</comment>
<dbReference type="Gene3D" id="3.40.50.1820">
    <property type="entry name" value="alpha/beta hydrolase"/>
    <property type="match status" value="1"/>
</dbReference>
<dbReference type="InterPro" id="IPR029058">
    <property type="entry name" value="AB_hydrolase_fold"/>
</dbReference>
<reference evidence="5 6" key="1">
    <citation type="journal article" date="2015" name="Parasit. Vectors">
        <title>Draft genome of the scabies mite.</title>
        <authorList>
            <person name="Rider S.D.Jr."/>
            <person name="Morgan M.S."/>
            <person name="Arlian L.G."/>
        </authorList>
    </citation>
    <scope>NUCLEOTIDE SEQUENCE [LARGE SCALE GENOMIC DNA]</scope>
    <source>
        <strain evidence="5">Arlian Lab</strain>
    </source>
</reference>
<dbReference type="PANTHER" id="PTHR43903">
    <property type="entry name" value="NEUROLIGIN"/>
    <property type="match status" value="1"/>
</dbReference>
<accession>A0A132A5S8</accession>
<evidence type="ECO:0000256" key="3">
    <source>
        <dbReference type="ARBA" id="ARBA00023180"/>
    </source>
</evidence>
<sequence>MVLLIDSIICSLDFKHRASSKTIRIKYGILRGVVIDSFDTNLPPAELFLGIPYASPPIGQLRFMPPVTPAVWSGIRNANSYGPVCPQQLPDIENEATALQRMTKGRLKILQRLEVLLRNQSEDCLYLNIYAPLNLPKGINRLPVLVLIHGESYDWNAGSIYDGTILASRSNIIVVTINYRLGVLGTLTHYHSGYFNLLGFYPSLGGGSARGNFGLMDQVAALHWIQENIREFNGDERNVTIIGHGHGAACVNFLMISPMARGLNAIL</sequence>